<dbReference type="Gene3D" id="3.60.21.10">
    <property type="match status" value="1"/>
</dbReference>
<evidence type="ECO:0000313" key="4">
    <source>
        <dbReference type="EMBL" id="MDI1437530.1"/>
    </source>
</evidence>
<evidence type="ECO:0000256" key="2">
    <source>
        <dbReference type="ARBA" id="ARBA00022801"/>
    </source>
</evidence>
<evidence type="ECO:0000256" key="1">
    <source>
        <dbReference type="ARBA" id="ARBA00022723"/>
    </source>
</evidence>
<dbReference type="RefSeq" id="WP_284721974.1">
    <property type="nucleotide sequence ID" value="NZ_JARZHI010000134.1"/>
</dbReference>
<dbReference type="InterPro" id="IPR004843">
    <property type="entry name" value="Calcineurin-like_PHP"/>
</dbReference>
<keyword evidence="1" id="KW-0479">Metal-binding</keyword>
<dbReference type="InterPro" id="IPR029052">
    <property type="entry name" value="Metallo-depent_PP-like"/>
</dbReference>
<keyword evidence="5" id="KW-1185">Reference proteome</keyword>
<reference evidence="4 5" key="1">
    <citation type="submission" date="2023-04" db="EMBL/GenBank/DDBJ databases">
        <title>The genome sequence of Polyangium sorediatum DSM14670.</title>
        <authorList>
            <person name="Zhang X."/>
        </authorList>
    </citation>
    <scope>NUCLEOTIDE SEQUENCE [LARGE SCALE GENOMIC DNA]</scope>
    <source>
        <strain evidence="4 5">DSM 14670</strain>
    </source>
</reference>
<proteinExistence type="predicted"/>
<feature type="domain" description="Calcineurin-like phosphoesterase" evidence="3">
    <location>
        <begin position="56"/>
        <end position="217"/>
    </location>
</feature>
<dbReference type="EMBL" id="JARZHI010000134">
    <property type="protein sequence ID" value="MDI1437530.1"/>
    <property type="molecule type" value="Genomic_DNA"/>
</dbReference>
<organism evidence="4 5">
    <name type="scientific">Polyangium sorediatum</name>
    <dbReference type="NCBI Taxonomy" id="889274"/>
    <lineage>
        <taxon>Bacteria</taxon>
        <taxon>Pseudomonadati</taxon>
        <taxon>Myxococcota</taxon>
        <taxon>Polyangia</taxon>
        <taxon>Polyangiales</taxon>
        <taxon>Polyangiaceae</taxon>
        <taxon>Polyangium</taxon>
    </lineage>
</organism>
<dbReference type="SUPFAM" id="SSF56300">
    <property type="entry name" value="Metallo-dependent phosphatases"/>
    <property type="match status" value="1"/>
</dbReference>
<evidence type="ECO:0000313" key="5">
    <source>
        <dbReference type="Proteomes" id="UP001160301"/>
    </source>
</evidence>
<dbReference type="Proteomes" id="UP001160301">
    <property type="component" value="Unassembled WGS sequence"/>
</dbReference>
<protein>
    <submittedName>
        <fullName evidence="4">Metallophosphoesterase</fullName>
    </submittedName>
</protein>
<comment type="caution">
    <text evidence="4">The sequence shown here is derived from an EMBL/GenBank/DDBJ whole genome shotgun (WGS) entry which is preliminary data.</text>
</comment>
<dbReference type="PANTHER" id="PTHR31302:SF31">
    <property type="entry name" value="PHOSPHODIESTERASE YAEI"/>
    <property type="match status" value="1"/>
</dbReference>
<gene>
    <name evidence="4" type="ORF">QHF89_48930</name>
</gene>
<dbReference type="InterPro" id="IPR051158">
    <property type="entry name" value="Metallophosphoesterase_sf"/>
</dbReference>
<accession>A0ABT6PA80</accession>
<name>A0ABT6PA80_9BACT</name>
<evidence type="ECO:0000259" key="3">
    <source>
        <dbReference type="Pfam" id="PF00149"/>
    </source>
</evidence>
<dbReference type="Pfam" id="PF00149">
    <property type="entry name" value="Metallophos"/>
    <property type="match status" value="1"/>
</dbReference>
<keyword evidence="2" id="KW-0378">Hydrolase</keyword>
<sequence length="333" mass="36440">MSSTPPSEGLLLERYRGHLPGDETVVPPAAVDRAKTRIQVRRFAGPAHYTEHLSHLRIAHLTDLHVGRVTPWAVQLAAVELTNAEKPDLVLLTGDFVCHSQQYLDRLEALVRRFEAPVMAVLGNHDYWSGADEVRGALRRGGVEVLDNRHTLIGLRHQMLQVVGLDDAYTGHARRDEALKGLRRDLPTIAMSHIAEEADGLWALGDVPLVLSGHTHAGQVTLARLHELSIGKLAGHRYVHGLYGSRRSGGAHRGAVYVGAGIGASVMPIRLGDRGQREVAIFELGYEPGAIEEHHDDQPPLPGRAPTPEIMAKRAAAVVAKREKRERKKTGTV</sequence>
<dbReference type="PANTHER" id="PTHR31302">
    <property type="entry name" value="TRANSMEMBRANE PROTEIN WITH METALLOPHOSPHOESTERASE DOMAIN-RELATED"/>
    <property type="match status" value="1"/>
</dbReference>